<dbReference type="EMBL" id="VWNA01000001">
    <property type="protein sequence ID" value="MQT13345.1"/>
    <property type="molecule type" value="Genomic_DNA"/>
</dbReference>
<dbReference type="InterPro" id="IPR022584">
    <property type="entry name" value="DUF2937"/>
</dbReference>
<evidence type="ECO:0000256" key="1">
    <source>
        <dbReference type="SAM" id="Phobius"/>
    </source>
</evidence>
<keyword evidence="1" id="KW-0812">Transmembrane</keyword>
<keyword evidence="1" id="KW-1133">Transmembrane helix</keyword>
<gene>
    <name evidence="3" type="ORF">F0357_11970</name>
</gene>
<sequence>MIHRTLAIILALLVGAAFAQVPEFGQQYRQRLGGAIGELQAIIAGFDQDAKAHGLDRQAALARLRQNQDLVVQDQAVRMAGIAARLDKLEAQDEAYRTAGPFGRLVAILDNYDPTLVEGTLASYEPAIPTTLEGAVTAGAGFFATLIVLSLGGQTFALVFRRRRRTA</sequence>
<keyword evidence="2" id="KW-0732">Signal</keyword>
<accession>A0A6A7Y3Q8</accession>
<reference evidence="3 4" key="1">
    <citation type="submission" date="2019-09" db="EMBL/GenBank/DDBJ databases">
        <title>Segnochrobactrum spirostomi gen. nov., sp. nov., isolated from the ciliate Spirostomum cf. yagiui and description of a novel family, Segnochrobactraceae fam. nov. within the order Rhizobiales of the class Alphaproteobacteria.</title>
        <authorList>
            <person name="Akter S."/>
            <person name="Shazib S.U.A."/>
            <person name="Shin M.K."/>
        </authorList>
    </citation>
    <scope>NUCLEOTIDE SEQUENCE [LARGE SCALE GENOMIC DNA]</scope>
    <source>
        <strain evidence="3 4">Sp-1</strain>
    </source>
</reference>
<protein>
    <submittedName>
        <fullName evidence="3">DUF2937 family protein</fullName>
    </submittedName>
</protein>
<dbReference type="Pfam" id="PF11157">
    <property type="entry name" value="DUF2937"/>
    <property type="match status" value="1"/>
</dbReference>
<dbReference type="Proteomes" id="UP000332515">
    <property type="component" value="Unassembled WGS sequence"/>
</dbReference>
<keyword evidence="4" id="KW-1185">Reference proteome</keyword>
<feature type="chain" id="PRO_5025595893" evidence="2">
    <location>
        <begin position="20"/>
        <end position="167"/>
    </location>
</feature>
<name>A0A6A7Y3Q8_9HYPH</name>
<evidence type="ECO:0000256" key="2">
    <source>
        <dbReference type="SAM" id="SignalP"/>
    </source>
</evidence>
<keyword evidence="1" id="KW-0472">Membrane</keyword>
<feature type="signal peptide" evidence="2">
    <location>
        <begin position="1"/>
        <end position="19"/>
    </location>
</feature>
<comment type="caution">
    <text evidence="3">The sequence shown here is derived from an EMBL/GenBank/DDBJ whole genome shotgun (WGS) entry which is preliminary data.</text>
</comment>
<dbReference type="RefSeq" id="WP_153481701.1">
    <property type="nucleotide sequence ID" value="NZ_VWNA01000001.1"/>
</dbReference>
<evidence type="ECO:0000313" key="4">
    <source>
        <dbReference type="Proteomes" id="UP000332515"/>
    </source>
</evidence>
<organism evidence="3 4">
    <name type="scientific">Segnochrobactrum spirostomi</name>
    <dbReference type="NCBI Taxonomy" id="2608987"/>
    <lineage>
        <taxon>Bacteria</taxon>
        <taxon>Pseudomonadati</taxon>
        <taxon>Pseudomonadota</taxon>
        <taxon>Alphaproteobacteria</taxon>
        <taxon>Hyphomicrobiales</taxon>
        <taxon>Segnochrobactraceae</taxon>
        <taxon>Segnochrobactrum</taxon>
    </lineage>
</organism>
<dbReference type="AlphaFoldDB" id="A0A6A7Y3Q8"/>
<feature type="transmembrane region" description="Helical" evidence="1">
    <location>
        <begin position="138"/>
        <end position="160"/>
    </location>
</feature>
<evidence type="ECO:0000313" key="3">
    <source>
        <dbReference type="EMBL" id="MQT13345.1"/>
    </source>
</evidence>
<proteinExistence type="predicted"/>